<dbReference type="Pfam" id="PF13472">
    <property type="entry name" value="Lipase_GDSL_2"/>
    <property type="match status" value="1"/>
</dbReference>
<dbReference type="PROSITE" id="PS01098">
    <property type="entry name" value="LIPASE_GDSL_SER"/>
    <property type="match status" value="1"/>
</dbReference>
<dbReference type="EMBL" id="JAUSRR010000014">
    <property type="protein sequence ID" value="MDP9927279.1"/>
    <property type="molecule type" value="Genomic_DNA"/>
</dbReference>
<feature type="domain" description="SGNH hydrolase-type esterase" evidence="1">
    <location>
        <begin position="235"/>
        <end position="432"/>
    </location>
</feature>
<dbReference type="InterPro" id="IPR036514">
    <property type="entry name" value="SGNH_hydro_sf"/>
</dbReference>
<dbReference type="GO" id="GO:0006629">
    <property type="term" value="P:lipid metabolic process"/>
    <property type="evidence" value="ECO:0007669"/>
    <property type="project" value="InterPro"/>
</dbReference>
<dbReference type="InterPro" id="IPR008265">
    <property type="entry name" value="Lipase_GDSL_AS"/>
</dbReference>
<dbReference type="Proteomes" id="UP001244295">
    <property type="component" value="Unassembled WGS sequence"/>
</dbReference>
<dbReference type="Gene3D" id="3.40.50.1110">
    <property type="entry name" value="SGNH hydrolase"/>
    <property type="match status" value="1"/>
</dbReference>
<dbReference type="PANTHER" id="PTHR43784">
    <property type="entry name" value="GDSL-LIKE LIPASE/ACYLHYDROLASE, PUTATIVE (AFU_ORTHOLOGUE AFUA_2G00820)-RELATED"/>
    <property type="match status" value="1"/>
</dbReference>
<protein>
    <submittedName>
        <fullName evidence="2">Lysophospholipase L1-like esterase</fullName>
    </submittedName>
</protein>
<dbReference type="InterPro" id="IPR053140">
    <property type="entry name" value="GDSL_Rv0518-like"/>
</dbReference>
<sequence>MKLPARWRVRLRDAAFSPAHWMAVLGLAVLLVGVQAVWAEKVEQAARQPAEARWVASWAVAVLDFAELDANPATAAIGGPGDHVFRGQTLRQMMRPTIDGERIRVRVSNRFGKTPLRIAAATVALGTGGDAISPASLRTLRFGGRATVTVAPGAEAWSDGVALNVAAGQAVAVSLFLDRATPFATMYLLSSDTGWLAQGNAVSAPRLSKAVALPMSHIVTGLDVLTTRPVRTVVAFGDSITAGGGESGDGSYPDMLATRLRDSPQAAHAVSVINAGIGGNRLLVNGIGPDGLSRFARDALGQSGVTHVIVLLGTNDIGRAIFAGIPGLKVPPHDVPTAERVTEGLGQLVKQARAKGVKVLLGTVPPFGNTIYGTDANEAMREAVNRWVRSRQDVDGVVDFDAVLRDPAAPRQLNPTFDSGDHLHPNRAGHAAMAAAIDLRELQE</sequence>
<dbReference type="AlphaFoldDB" id="A0AAW8E6T4"/>
<organism evidence="2 3">
    <name type="scientific">Variovorax boronicumulans</name>
    <dbReference type="NCBI Taxonomy" id="436515"/>
    <lineage>
        <taxon>Bacteria</taxon>
        <taxon>Pseudomonadati</taxon>
        <taxon>Pseudomonadota</taxon>
        <taxon>Betaproteobacteria</taxon>
        <taxon>Burkholderiales</taxon>
        <taxon>Comamonadaceae</taxon>
        <taxon>Variovorax</taxon>
    </lineage>
</organism>
<reference evidence="2" key="1">
    <citation type="submission" date="2023-07" db="EMBL/GenBank/DDBJ databases">
        <title>Sorghum-associated microbial communities from plants grown in Nebraska, USA.</title>
        <authorList>
            <person name="Schachtman D."/>
        </authorList>
    </citation>
    <scope>NUCLEOTIDE SEQUENCE</scope>
    <source>
        <strain evidence="2">DS2795</strain>
    </source>
</reference>
<dbReference type="InterPro" id="IPR013830">
    <property type="entry name" value="SGNH_hydro"/>
</dbReference>
<dbReference type="RefSeq" id="WP_307638507.1">
    <property type="nucleotide sequence ID" value="NZ_JAUSRR010000014.1"/>
</dbReference>
<evidence type="ECO:0000313" key="3">
    <source>
        <dbReference type="Proteomes" id="UP001244295"/>
    </source>
</evidence>
<dbReference type="GO" id="GO:0016298">
    <property type="term" value="F:lipase activity"/>
    <property type="evidence" value="ECO:0007669"/>
    <property type="project" value="InterPro"/>
</dbReference>
<accession>A0AAW8E6T4</accession>
<evidence type="ECO:0000313" key="2">
    <source>
        <dbReference type="EMBL" id="MDP9927279.1"/>
    </source>
</evidence>
<name>A0AAW8E6T4_9BURK</name>
<dbReference type="PANTHER" id="PTHR43784:SF2">
    <property type="entry name" value="GDSL-LIKE LIPASE_ACYLHYDROLASE, PUTATIVE (AFU_ORTHOLOGUE AFUA_2G00820)-RELATED"/>
    <property type="match status" value="1"/>
</dbReference>
<dbReference type="SUPFAM" id="SSF52266">
    <property type="entry name" value="SGNH hydrolase"/>
    <property type="match status" value="1"/>
</dbReference>
<proteinExistence type="predicted"/>
<gene>
    <name evidence="2" type="ORF">J2W25_006330</name>
</gene>
<evidence type="ECO:0000259" key="1">
    <source>
        <dbReference type="Pfam" id="PF13472"/>
    </source>
</evidence>
<comment type="caution">
    <text evidence="2">The sequence shown here is derived from an EMBL/GenBank/DDBJ whole genome shotgun (WGS) entry which is preliminary data.</text>
</comment>